<evidence type="ECO:0000256" key="1">
    <source>
        <dbReference type="ARBA" id="ARBA00022801"/>
    </source>
</evidence>
<dbReference type="PROSITE" id="PS51910">
    <property type="entry name" value="GH18_2"/>
    <property type="match status" value="1"/>
</dbReference>
<dbReference type="Pfam" id="PF00704">
    <property type="entry name" value="Glyco_hydro_18"/>
    <property type="match status" value="1"/>
</dbReference>
<dbReference type="SUPFAM" id="SSF54556">
    <property type="entry name" value="Chitinase insertion domain"/>
    <property type="match status" value="1"/>
</dbReference>
<reference evidence="6" key="2">
    <citation type="submission" date="2025-08" db="UniProtKB">
        <authorList>
            <consortium name="Ensembl"/>
        </authorList>
    </citation>
    <scope>IDENTIFICATION</scope>
</reference>
<dbReference type="GO" id="GO:0006032">
    <property type="term" value="P:chitin catabolic process"/>
    <property type="evidence" value="ECO:0000318"/>
    <property type="project" value="GO_Central"/>
</dbReference>
<organism evidence="6 7">
    <name type="scientific">Anolis carolinensis</name>
    <name type="common">Green anole</name>
    <name type="synonym">American chameleon</name>
    <dbReference type="NCBI Taxonomy" id="28377"/>
    <lineage>
        <taxon>Eukaryota</taxon>
        <taxon>Metazoa</taxon>
        <taxon>Chordata</taxon>
        <taxon>Craniata</taxon>
        <taxon>Vertebrata</taxon>
        <taxon>Euteleostomi</taxon>
        <taxon>Lepidosauria</taxon>
        <taxon>Squamata</taxon>
        <taxon>Bifurcata</taxon>
        <taxon>Unidentata</taxon>
        <taxon>Episquamata</taxon>
        <taxon>Toxicofera</taxon>
        <taxon>Iguania</taxon>
        <taxon>Dactyloidae</taxon>
        <taxon>Anolis</taxon>
    </lineage>
</organism>
<dbReference type="FunFam" id="3.20.20.80:FF:000351">
    <property type="entry name" value="Glycosyl hydrolase family protein with chitinase insertion domain-containing protein"/>
    <property type="match status" value="1"/>
</dbReference>
<dbReference type="Bgee" id="ENSACAG00000026507">
    <property type="expression patterns" value="Expressed in liver and 7 other cell types or tissues"/>
</dbReference>
<proteinExistence type="inferred from homology"/>
<dbReference type="PANTHER" id="PTHR11177:SF404">
    <property type="entry name" value="HISTIDINE-RICH CARBOXYL TERMINUS PROTEIN 1 ISOFORM X1"/>
    <property type="match status" value="1"/>
</dbReference>
<evidence type="ECO:0000313" key="6">
    <source>
        <dbReference type="Ensembl" id="ENSACAP00000020256.2"/>
    </source>
</evidence>
<dbReference type="InParanoid" id="H9GTR5"/>
<evidence type="ECO:0000256" key="3">
    <source>
        <dbReference type="ARBA" id="ARBA00023295"/>
    </source>
</evidence>
<keyword evidence="1" id="KW-0378">Hydrolase</keyword>
<keyword evidence="3" id="KW-0326">Glycosidase</keyword>
<sequence>RFSAMVATPANRQAFILSMISFLRKYNFDGLDLDWEYPGARGSPAEDKMRFTALVQELEKEFQAEAQRTKKEKLLLTAAVAAGKQTIDSGYEVDKISKSLDFINLMTYDFHGSWDPKTGHVSPLVPDTAEETLLKEVSQDDAVNYWKSNGAPPEKIILGIPLYGRSFTLSSSQTGLNAPASGPGTAGIYTREAGFLSYYEVGRIYHPSVHQAIHLPI</sequence>
<evidence type="ECO:0000313" key="7">
    <source>
        <dbReference type="Proteomes" id="UP000001646"/>
    </source>
</evidence>
<dbReference type="STRING" id="28377.ENSACAP00000020256"/>
<dbReference type="AlphaFoldDB" id="H9GTR5"/>
<dbReference type="Gene3D" id="3.20.20.80">
    <property type="entry name" value="Glycosidases"/>
    <property type="match status" value="1"/>
</dbReference>
<name>H9GTR5_ANOCA</name>
<dbReference type="PANTHER" id="PTHR11177">
    <property type="entry name" value="CHITINASE"/>
    <property type="match status" value="1"/>
</dbReference>
<dbReference type="GO" id="GO:0005975">
    <property type="term" value="P:carbohydrate metabolic process"/>
    <property type="evidence" value="ECO:0007669"/>
    <property type="project" value="InterPro"/>
</dbReference>
<protein>
    <recommendedName>
        <fullName evidence="5">GH18 domain-containing protein</fullName>
    </recommendedName>
</protein>
<dbReference type="InterPro" id="IPR001579">
    <property type="entry name" value="Glyco_hydro_18_chit_AS"/>
</dbReference>
<evidence type="ECO:0000256" key="4">
    <source>
        <dbReference type="RuleBase" id="RU004453"/>
    </source>
</evidence>
<dbReference type="SMART" id="SM00636">
    <property type="entry name" value="Glyco_18"/>
    <property type="match status" value="1"/>
</dbReference>
<keyword evidence="7" id="KW-1185">Reference proteome</keyword>
<keyword evidence="2" id="KW-1015">Disulfide bond</keyword>
<dbReference type="Gene3D" id="3.10.50.10">
    <property type="match status" value="1"/>
</dbReference>
<dbReference type="InterPro" id="IPR011583">
    <property type="entry name" value="Chitinase_II/V-like_cat"/>
</dbReference>
<dbReference type="SUPFAM" id="SSF51445">
    <property type="entry name" value="(Trans)glycosidases"/>
    <property type="match status" value="1"/>
</dbReference>
<dbReference type="Ensembl" id="ENSACAT00000025971.3">
    <property type="protein sequence ID" value="ENSACAP00000020256.2"/>
    <property type="gene ID" value="ENSACAG00000026507.3"/>
</dbReference>
<dbReference type="GO" id="GO:0008061">
    <property type="term" value="F:chitin binding"/>
    <property type="evidence" value="ECO:0007669"/>
    <property type="project" value="InterPro"/>
</dbReference>
<dbReference type="InterPro" id="IPR029070">
    <property type="entry name" value="Chitinase_insertion_sf"/>
</dbReference>
<comment type="similarity">
    <text evidence="4">Belongs to the glycosyl hydrolase 18 family.</text>
</comment>
<dbReference type="FunFam" id="3.10.50.10:FF:000001">
    <property type="entry name" value="Chitinase 3-like 1"/>
    <property type="match status" value="1"/>
</dbReference>
<dbReference type="GeneTree" id="ENSGT00940000161149"/>
<dbReference type="eggNOG" id="KOG2806">
    <property type="taxonomic scope" value="Eukaryota"/>
</dbReference>
<evidence type="ECO:0000256" key="2">
    <source>
        <dbReference type="ARBA" id="ARBA00023157"/>
    </source>
</evidence>
<dbReference type="InterPro" id="IPR050314">
    <property type="entry name" value="Glycosyl_Hydrlase_18"/>
</dbReference>
<dbReference type="InterPro" id="IPR001223">
    <property type="entry name" value="Glyco_hydro18_cat"/>
</dbReference>
<feature type="domain" description="GH18" evidence="5">
    <location>
        <begin position="1"/>
        <end position="217"/>
    </location>
</feature>
<dbReference type="PROSITE" id="PS01095">
    <property type="entry name" value="GH18_1"/>
    <property type="match status" value="1"/>
</dbReference>
<dbReference type="GO" id="GO:0004568">
    <property type="term" value="F:chitinase activity"/>
    <property type="evidence" value="ECO:0000318"/>
    <property type="project" value="GO_Central"/>
</dbReference>
<reference evidence="6" key="3">
    <citation type="submission" date="2025-09" db="UniProtKB">
        <authorList>
            <consortium name="Ensembl"/>
        </authorList>
    </citation>
    <scope>IDENTIFICATION</scope>
</reference>
<dbReference type="GO" id="GO:0005576">
    <property type="term" value="C:extracellular region"/>
    <property type="evidence" value="ECO:0000318"/>
    <property type="project" value="GO_Central"/>
</dbReference>
<dbReference type="HOGENOM" id="CLU_002833_3_0_1"/>
<reference evidence="6" key="1">
    <citation type="submission" date="2009-12" db="EMBL/GenBank/DDBJ databases">
        <title>The Genome Sequence of Anolis carolinensis (Green Anole Lizard).</title>
        <authorList>
            <consortium name="The Genome Sequencing Platform"/>
            <person name="Di Palma F."/>
            <person name="Alfoldi J."/>
            <person name="Heiman D."/>
            <person name="Young S."/>
            <person name="Grabherr M."/>
            <person name="Johnson J."/>
            <person name="Lander E.S."/>
            <person name="Lindblad-Toh K."/>
        </authorList>
    </citation>
    <scope>NUCLEOTIDE SEQUENCE [LARGE SCALE GENOMIC DNA]</scope>
    <source>
        <strain evidence="6">JBL SC #1</strain>
    </source>
</reference>
<dbReference type="Proteomes" id="UP000001646">
    <property type="component" value="Unplaced"/>
</dbReference>
<evidence type="ECO:0000259" key="5">
    <source>
        <dbReference type="PROSITE" id="PS51910"/>
    </source>
</evidence>
<accession>H9GTR5</accession>
<dbReference type="InterPro" id="IPR017853">
    <property type="entry name" value="GH"/>
</dbReference>